<evidence type="ECO:0000313" key="1">
    <source>
        <dbReference type="EMBL" id="MQP10993.1"/>
    </source>
</evidence>
<dbReference type="RefSeq" id="WP_158462821.1">
    <property type="nucleotide sequence ID" value="NZ_VZAD01000030.1"/>
</dbReference>
<keyword evidence="2" id="KW-1185">Reference proteome</keyword>
<name>A0A6A7W919_9BACT</name>
<proteinExistence type="predicted"/>
<gene>
    <name evidence="1" type="ORF">F7D20_03225</name>
</gene>
<dbReference type="OrthoDB" id="5464618at2"/>
<dbReference type="EMBL" id="VZAD01000030">
    <property type="protein sequence ID" value="MQP10993.1"/>
    <property type="molecule type" value="Genomic_DNA"/>
</dbReference>
<comment type="caution">
    <text evidence="1">The sequence shown here is derived from an EMBL/GenBank/DDBJ whole genome shotgun (WGS) entry which is preliminary data.</text>
</comment>
<sequence>MLYFLKSSWIWLKRCTHCRGFGVQSPSAYRFIRYVINEHYPYYAYEELKEHMNMLSKHQHKLGRLFFRLANFWQPDFCYCDQPQFLKYAQAGSHRMKSGAISEFLEKSAFRCVPNTDRILIWVDLEYAADVLDELLAKCTSQTLLVVNGINNKNRALWKKLQADVHVGITYHLYYCGIVFFDKSVYKQHYEVNF</sequence>
<dbReference type="Proteomes" id="UP000384372">
    <property type="component" value="Unassembled WGS sequence"/>
</dbReference>
<dbReference type="AlphaFoldDB" id="A0A6A7W919"/>
<evidence type="ECO:0000313" key="2">
    <source>
        <dbReference type="Proteomes" id="UP000384372"/>
    </source>
</evidence>
<accession>A0A6A7W919</accession>
<protein>
    <submittedName>
        <fullName evidence="1">Uncharacterized protein</fullName>
    </submittedName>
</protein>
<organism evidence="1 2">
    <name type="scientific">Segatella copri</name>
    <dbReference type="NCBI Taxonomy" id="165179"/>
    <lineage>
        <taxon>Bacteria</taxon>
        <taxon>Pseudomonadati</taxon>
        <taxon>Bacteroidota</taxon>
        <taxon>Bacteroidia</taxon>
        <taxon>Bacteroidales</taxon>
        <taxon>Prevotellaceae</taxon>
        <taxon>Segatella</taxon>
    </lineage>
</organism>
<reference evidence="1 2" key="1">
    <citation type="submission" date="2019-09" db="EMBL/GenBank/DDBJ databases">
        <title>Distinct polysaccharide growth profiles of human intestinal Prevotella copri isolates.</title>
        <authorList>
            <person name="Fehlner-Peach H."/>
            <person name="Magnabosco C."/>
            <person name="Raghavan V."/>
            <person name="Scher J.U."/>
            <person name="Tett A."/>
            <person name="Cox L.M."/>
            <person name="Gottsegen C."/>
            <person name="Watters A."/>
            <person name="Wiltshire- Gordon J.D."/>
            <person name="Segata N."/>
            <person name="Bonneau R."/>
            <person name="Littman D.R."/>
        </authorList>
    </citation>
    <scope>NUCLEOTIDE SEQUENCE [LARGE SCALE GENOMIC DNA]</scope>
    <source>
        <strain evidence="2">iAQ1173</strain>
    </source>
</reference>